<dbReference type="GO" id="GO:0005737">
    <property type="term" value="C:cytoplasm"/>
    <property type="evidence" value="ECO:0007669"/>
    <property type="project" value="TreeGrafter"/>
</dbReference>
<dbReference type="GO" id="GO:0047753">
    <property type="term" value="F:choline-sulfatase activity"/>
    <property type="evidence" value="ECO:0007669"/>
    <property type="project" value="UniProtKB-EC"/>
</dbReference>
<dbReference type="InterPro" id="IPR024607">
    <property type="entry name" value="Sulfatase_CS"/>
</dbReference>
<evidence type="ECO:0000313" key="5">
    <source>
        <dbReference type="EMBL" id="QEN06734.1"/>
    </source>
</evidence>
<evidence type="ECO:0000259" key="4">
    <source>
        <dbReference type="Pfam" id="PF00884"/>
    </source>
</evidence>
<protein>
    <submittedName>
        <fullName evidence="5">Choline-sulfatase</fullName>
        <ecNumber evidence="5">3.1.6.6</ecNumber>
    </submittedName>
</protein>
<dbReference type="InterPro" id="IPR000917">
    <property type="entry name" value="Sulfatase_N"/>
</dbReference>
<evidence type="ECO:0000256" key="2">
    <source>
        <dbReference type="ARBA" id="ARBA00022723"/>
    </source>
</evidence>
<keyword evidence="3 5" id="KW-0378">Hydrolase</keyword>
<dbReference type="Pfam" id="PF00884">
    <property type="entry name" value="Sulfatase"/>
    <property type="match status" value="1"/>
</dbReference>
<organism evidence="5 6">
    <name type="scientific">Oceanispirochaeta crateris</name>
    <dbReference type="NCBI Taxonomy" id="2518645"/>
    <lineage>
        <taxon>Bacteria</taxon>
        <taxon>Pseudomonadati</taxon>
        <taxon>Spirochaetota</taxon>
        <taxon>Spirochaetia</taxon>
        <taxon>Spirochaetales</taxon>
        <taxon>Spirochaetaceae</taxon>
        <taxon>Oceanispirochaeta</taxon>
    </lineage>
</organism>
<reference evidence="5 6" key="1">
    <citation type="submission" date="2019-02" db="EMBL/GenBank/DDBJ databases">
        <title>Complete Genome Sequence and Methylome Analysis of free living Spirochaetas.</title>
        <authorList>
            <person name="Fomenkov A."/>
            <person name="Dubinina G."/>
            <person name="Leshcheva N."/>
            <person name="Mikheeva N."/>
            <person name="Grabovich M."/>
            <person name="Vincze T."/>
            <person name="Roberts R.J."/>
        </authorList>
    </citation>
    <scope>NUCLEOTIDE SEQUENCE [LARGE SCALE GENOMIC DNA]</scope>
    <source>
        <strain evidence="5 6">K2</strain>
    </source>
</reference>
<dbReference type="SUPFAM" id="SSF53649">
    <property type="entry name" value="Alkaline phosphatase-like"/>
    <property type="match status" value="1"/>
</dbReference>
<dbReference type="Proteomes" id="UP000324209">
    <property type="component" value="Chromosome"/>
</dbReference>
<dbReference type="InterPro" id="IPR017785">
    <property type="entry name" value="Choline-sulfatase"/>
</dbReference>
<dbReference type="KEGG" id="ock:EXM22_01525"/>
<evidence type="ECO:0000313" key="6">
    <source>
        <dbReference type="Proteomes" id="UP000324209"/>
    </source>
</evidence>
<sequence>MEVGLMPVPNEKPNILLIMADQLTPFMTGCYGNSEVLTPNLDRLTAKGVRFDAAYTPCPLCSPARASMMTGRYASDIGCYDNGSVFSSEEPTFAHCLSASGYDTVLSGKMHFIGSDQLHGFGKRLTTDIYPAEYQLMPRFVDESRHITQSDAWGNAANYNAQTAGARPWSVGINYDEETHFRAREYLYGQAGMNWNDQAVKDPFFLCVSYHHPHDPFHPSSEDWELYEGKNITLPEITREMEENYSTLDKWLNNGFHRSDVFPIKGQKNLYALRRAYSALVSYIDRKVGELLADLEATGLDKNTVVLFTSDHGDMLGEKGMVQKRCFYEWSSRIPLILKRPDEPVPGSTVSTPVSLLDLGPTILDLAGVAIDEGYCPDGHSILPVIQDEETYLEREVISESHGEGVMCPTFMIRRGDYKLTYIHNHERQLFHLPSDPSELHNLAGSVEYSEIESSLLSRLMERFDSDKIEKDFFESLKKRRLIQKALGINKTHWDFQPTFNASKRYHRVNTAVSDES</sequence>
<dbReference type="OrthoDB" id="312425at2"/>
<keyword evidence="2" id="KW-0479">Metal-binding</keyword>
<dbReference type="EMBL" id="CP036150">
    <property type="protein sequence ID" value="QEN06734.1"/>
    <property type="molecule type" value="Genomic_DNA"/>
</dbReference>
<evidence type="ECO:0000256" key="1">
    <source>
        <dbReference type="ARBA" id="ARBA00008779"/>
    </source>
</evidence>
<proteinExistence type="inferred from homology"/>
<dbReference type="AlphaFoldDB" id="A0A5C1QJG1"/>
<dbReference type="PANTHER" id="PTHR45953">
    <property type="entry name" value="IDURONATE 2-SULFATASE"/>
    <property type="match status" value="1"/>
</dbReference>
<dbReference type="Gene3D" id="3.40.720.10">
    <property type="entry name" value="Alkaline Phosphatase, subunit A"/>
    <property type="match status" value="1"/>
</dbReference>
<keyword evidence="6" id="KW-1185">Reference proteome</keyword>
<name>A0A5C1QJG1_9SPIO</name>
<feature type="domain" description="Sulfatase N-terminal" evidence="4">
    <location>
        <begin position="13"/>
        <end position="369"/>
    </location>
</feature>
<dbReference type="EC" id="3.1.6.6" evidence="5"/>
<dbReference type="PROSITE" id="PS00523">
    <property type="entry name" value="SULFATASE_1"/>
    <property type="match status" value="1"/>
</dbReference>
<dbReference type="PANTHER" id="PTHR45953:SF1">
    <property type="entry name" value="IDURONATE 2-SULFATASE"/>
    <property type="match status" value="1"/>
</dbReference>
<evidence type="ECO:0000256" key="3">
    <source>
        <dbReference type="ARBA" id="ARBA00022801"/>
    </source>
</evidence>
<dbReference type="PROSITE" id="PS00149">
    <property type="entry name" value="SULFATASE_2"/>
    <property type="match status" value="1"/>
</dbReference>
<dbReference type="InterPro" id="IPR017850">
    <property type="entry name" value="Alkaline_phosphatase_core_sf"/>
</dbReference>
<accession>A0A5C1QJG1</accession>
<gene>
    <name evidence="5" type="primary">betC</name>
    <name evidence="5" type="ORF">EXM22_01525</name>
</gene>
<dbReference type="GO" id="GO:0046872">
    <property type="term" value="F:metal ion binding"/>
    <property type="evidence" value="ECO:0007669"/>
    <property type="project" value="UniProtKB-KW"/>
</dbReference>
<dbReference type="NCBIfam" id="TIGR03417">
    <property type="entry name" value="chol_sulfatase"/>
    <property type="match status" value="1"/>
</dbReference>
<comment type="similarity">
    <text evidence="1">Belongs to the sulfatase family.</text>
</comment>